<dbReference type="RefSeq" id="WP_124179003.1">
    <property type="nucleotide sequence ID" value="NZ_REFY01000005.1"/>
</dbReference>
<evidence type="ECO:0000259" key="1">
    <source>
        <dbReference type="Pfam" id="PF00582"/>
    </source>
</evidence>
<feature type="domain" description="UspA" evidence="1">
    <location>
        <begin position="5"/>
        <end position="144"/>
    </location>
</feature>
<dbReference type="Proteomes" id="UP000273828">
    <property type="component" value="Unassembled WGS sequence"/>
</dbReference>
<dbReference type="SUPFAM" id="SSF52402">
    <property type="entry name" value="Adenine nucleotide alpha hydrolases-like"/>
    <property type="match status" value="1"/>
</dbReference>
<comment type="caution">
    <text evidence="2">The sequence shown here is derived from an EMBL/GenBank/DDBJ whole genome shotgun (WGS) entry which is preliminary data.</text>
</comment>
<reference evidence="2 3" key="1">
    <citation type="submission" date="2018-10" db="EMBL/GenBank/DDBJ databases">
        <title>Natrarchaeobius chitinivorans gen. nov., sp. nov., and Natrarchaeobius haloalkaliphilus sp. nov., alkaliphilic, chitin-utilizing haloarchaea from hypersaline alkaline lakes.</title>
        <authorList>
            <person name="Sorokin D.Y."/>
            <person name="Elcheninov A.G."/>
            <person name="Kostrikina N.A."/>
            <person name="Bale N.J."/>
            <person name="Sinninghe Damste J.S."/>
            <person name="Khijniak T.V."/>
            <person name="Kublanov I.V."/>
            <person name="Toshchakov S.V."/>
        </authorList>
    </citation>
    <scope>NUCLEOTIDE SEQUENCE [LARGE SCALE GENOMIC DNA]</scope>
    <source>
        <strain evidence="2 3">AArcht-Sl</strain>
    </source>
</reference>
<dbReference type="Gene3D" id="3.40.50.620">
    <property type="entry name" value="HUPs"/>
    <property type="match status" value="1"/>
</dbReference>
<accession>A0A3N6LZY1</accession>
<dbReference type="OrthoDB" id="342236at2157"/>
<evidence type="ECO:0000313" key="2">
    <source>
        <dbReference type="EMBL" id="RQG87804.1"/>
    </source>
</evidence>
<dbReference type="InterPro" id="IPR014729">
    <property type="entry name" value="Rossmann-like_a/b/a_fold"/>
</dbReference>
<dbReference type="AlphaFoldDB" id="A0A3N6LZY1"/>
<dbReference type="Pfam" id="PF00582">
    <property type="entry name" value="Usp"/>
    <property type="match status" value="1"/>
</dbReference>
<name>A0A3N6LZY1_9EURY</name>
<organism evidence="2 3">
    <name type="scientific">Natrarchaeobius halalkaliphilus</name>
    <dbReference type="NCBI Taxonomy" id="1679091"/>
    <lineage>
        <taxon>Archaea</taxon>
        <taxon>Methanobacteriati</taxon>
        <taxon>Methanobacteriota</taxon>
        <taxon>Stenosarchaea group</taxon>
        <taxon>Halobacteria</taxon>
        <taxon>Halobacteriales</taxon>
        <taxon>Natrialbaceae</taxon>
        <taxon>Natrarchaeobius</taxon>
    </lineage>
</organism>
<protein>
    <submittedName>
        <fullName evidence="2">Universal stress protein</fullName>
    </submittedName>
</protein>
<sequence>MNRGLVVVDDSETHRTLLEEAGALAAGSGGELVIFTHLSSDEVESNRETIEAISEQEGTTYDSDVALQPSEQFATSLAEETLSDFGIEYGVETRIVEGSELADEIISTAYETDCDHVFLVGQNRSPTGKAIFGDVVQNVILNFDGLVTVNIDEST</sequence>
<keyword evidence="3" id="KW-1185">Reference proteome</keyword>
<evidence type="ECO:0000313" key="3">
    <source>
        <dbReference type="Proteomes" id="UP000273828"/>
    </source>
</evidence>
<proteinExistence type="predicted"/>
<dbReference type="InterPro" id="IPR006016">
    <property type="entry name" value="UspA"/>
</dbReference>
<dbReference type="EMBL" id="REFY01000005">
    <property type="protein sequence ID" value="RQG87804.1"/>
    <property type="molecule type" value="Genomic_DNA"/>
</dbReference>
<gene>
    <name evidence="2" type="ORF">EA462_13100</name>
</gene>